<gene>
    <name evidence="1" type="ORF">C449_13567</name>
</gene>
<keyword evidence="2" id="KW-1185">Reference proteome</keyword>
<proteinExistence type="predicted"/>
<accession>M0MCY0</accession>
<dbReference type="AlphaFoldDB" id="M0MCY0"/>
<organism evidence="1 2">
    <name type="scientific">Halococcus saccharolyticus DSM 5350</name>
    <dbReference type="NCBI Taxonomy" id="1227455"/>
    <lineage>
        <taxon>Archaea</taxon>
        <taxon>Methanobacteriati</taxon>
        <taxon>Methanobacteriota</taxon>
        <taxon>Stenosarchaea group</taxon>
        <taxon>Halobacteria</taxon>
        <taxon>Halobacteriales</taxon>
        <taxon>Halococcaceae</taxon>
        <taxon>Halococcus</taxon>
    </lineage>
</organism>
<comment type="caution">
    <text evidence="1">The sequence shown here is derived from an EMBL/GenBank/DDBJ whole genome shotgun (WGS) entry which is preliminary data.</text>
</comment>
<dbReference type="STRING" id="1227455.C449_13567"/>
<dbReference type="InParanoid" id="M0MCY0"/>
<sequence length="89" mass="9873">MGVLTNRKQERDGDARYVCRGCDEAYGLEHYICPECGGYSVERSEAGRSVDSAGHSHSGTLGGRVVVELKRRFTMDQQFTESNTAKVQK</sequence>
<dbReference type="EMBL" id="AOMD01000029">
    <property type="protein sequence ID" value="EMA43591.1"/>
    <property type="molecule type" value="Genomic_DNA"/>
</dbReference>
<name>M0MCY0_9EURY</name>
<evidence type="ECO:0000313" key="2">
    <source>
        <dbReference type="Proteomes" id="UP000011669"/>
    </source>
</evidence>
<evidence type="ECO:0000313" key="1">
    <source>
        <dbReference type="EMBL" id="EMA43591.1"/>
    </source>
</evidence>
<protein>
    <submittedName>
        <fullName evidence="1">Uncharacterized protein</fullName>
    </submittedName>
</protein>
<dbReference type="Proteomes" id="UP000011669">
    <property type="component" value="Unassembled WGS sequence"/>
</dbReference>
<reference evidence="1 2" key="1">
    <citation type="journal article" date="2014" name="PLoS Genet.">
        <title>Phylogenetically driven sequencing of extremely halophilic archaea reveals strategies for static and dynamic osmo-response.</title>
        <authorList>
            <person name="Becker E.A."/>
            <person name="Seitzer P.M."/>
            <person name="Tritt A."/>
            <person name="Larsen D."/>
            <person name="Krusor M."/>
            <person name="Yao A.I."/>
            <person name="Wu D."/>
            <person name="Madern D."/>
            <person name="Eisen J.A."/>
            <person name="Darling A.E."/>
            <person name="Facciotti M.T."/>
        </authorList>
    </citation>
    <scope>NUCLEOTIDE SEQUENCE [LARGE SCALE GENOMIC DNA]</scope>
    <source>
        <strain evidence="1 2">DSM 5350</strain>
    </source>
</reference>